<proteinExistence type="predicted"/>
<gene>
    <name evidence="1" type="ORF">TBIB3V08_LOCUS13694</name>
</gene>
<name>A0A7R9FDK9_9NEOP</name>
<accession>A0A7R9FDK9</accession>
<organism evidence="1">
    <name type="scientific">Timema bartmani</name>
    <dbReference type="NCBI Taxonomy" id="61472"/>
    <lineage>
        <taxon>Eukaryota</taxon>
        <taxon>Metazoa</taxon>
        <taxon>Ecdysozoa</taxon>
        <taxon>Arthropoda</taxon>
        <taxon>Hexapoda</taxon>
        <taxon>Insecta</taxon>
        <taxon>Pterygota</taxon>
        <taxon>Neoptera</taxon>
        <taxon>Polyneoptera</taxon>
        <taxon>Phasmatodea</taxon>
        <taxon>Timematodea</taxon>
        <taxon>Timematoidea</taxon>
        <taxon>Timematidae</taxon>
        <taxon>Timema</taxon>
    </lineage>
</organism>
<sequence>MGSSRLRLTLS</sequence>
<protein>
    <submittedName>
        <fullName evidence="1">Uncharacterized protein</fullName>
    </submittedName>
</protein>
<dbReference type="EMBL" id="OD592940">
    <property type="protein sequence ID" value="CAD7451426.1"/>
    <property type="molecule type" value="Genomic_DNA"/>
</dbReference>
<evidence type="ECO:0000313" key="1">
    <source>
        <dbReference type="EMBL" id="CAD7451426.1"/>
    </source>
</evidence>
<reference evidence="1" key="1">
    <citation type="submission" date="2020-11" db="EMBL/GenBank/DDBJ databases">
        <authorList>
            <person name="Tran Van P."/>
        </authorList>
    </citation>
    <scope>NUCLEOTIDE SEQUENCE</scope>
</reference>